<dbReference type="EMBL" id="VSRR010005187">
    <property type="protein sequence ID" value="MPC41789.1"/>
    <property type="molecule type" value="Genomic_DNA"/>
</dbReference>
<dbReference type="AlphaFoldDB" id="A0A5B7F977"/>
<sequence>MNTESYAHSLHRTPEPNQALQALSQHRPEYRPTAVHYSCSSTGTRQAPGQEALNTYLQNCPSQGILIFIAAGILITQEPRSAWLPPSTPQSLTCHQLASSYMAREYLIAWH</sequence>
<accession>A0A5B7F977</accession>
<protein>
    <submittedName>
        <fullName evidence="1">Uncharacterized protein</fullName>
    </submittedName>
</protein>
<comment type="caution">
    <text evidence="1">The sequence shown here is derived from an EMBL/GenBank/DDBJ whole genome shotgun (WGS) entry which is preliminary data.</text>
</comment>
<evidence type="ECO:0000313" key="2">
    <source>
        <dbReference type="Proteomes" id="UP000324222"/>
    </source>
</evidence>
<reference evidence="1 2" key="1">
    <citation type="submission" date="2019-05" db="EMBL/GenBank/DDBJ databases">
        <title>Another draft genome of Portunus trituberculatus and its Hox gene families provides insights of decapod evolution.</title>
        <authorList>
            <person name="Jeong J.-H."/>
            <person name="Song I."/>
            <person name="Kim S."/>
            <person name="Choi T."/>
            <person name="Kim D."/>
            <person name="Ryu S."/>
            <person name="Kim W."/>
        </authorList>
    </citation>
    <scope>NUCLEOTIDE SEQUENCE [LARGE SCALE GENOMIC DNA]</scope>
    <source>
        <tissue evidence="1">Muscle</tissue>
    </source>
</reference>
<dbReference type="Proteomes" id="UP000324222">
    <property type="component" value="Unassembled WGS sequence"/>
</dbReference>
<organism evidence="1 2">
    <name type="scientific">Portunus trituberculatus</name>
    <name type="common">Swimming crab</name>
    <name type="synonym">Neptunus trituberculatus</name>
    <dbReference type="NCBI Taxonomy" id="210409"/>
    <lineage>
        <taxon>Eukaryota</taxon>
        <taxon>Metazoa</taxon>
        <taxon>Ecdysozoa</taxon>
        <taxon>Arthropoda</taxon>
        <taxon>Crustacea</taxon>
        <taxon>Multicrustacea</taxon>
        <taxon>Malacostraca</taxon>
        <taxon>Eumalacostraca</taxon>
        <taxon>Eucarida</taxon>
        <taxon>Decapoda</taxon>
        <taxon>Pleocyemata</taxon>
        <taxon>Brachyura</taxon>
        <taxon>Eubrachyura</taxon>
        <taxon>Portunoidea</taxon>
        <taxon>Portunidae</taxon>
        <taxon>Portuninae</taxon>
        <taxon>Portunus</taxon>
    </lineage>
</organism>
<keyword evidence="2" id="KW-1185">Reference proteome</keyword>
<gene>
    <name evidence="1" type="ORF">E2C01_035394</name>
</gene>
<name>A0A5B7F977_PORTR</name>
<proteinExistence type="predicted"/>
<evidence type="ECO:0000313" key="1">
    <source>
        <dbReference type="EMBL" id="MPC41789.1"/>
    </source>
</evidence>